<organism evidence="2 3">
    <name type="scientific">Pseudoalteromonas prydzensis</name>
    <dbReference type="NCBI Taxonomy" id="182141"/>
    <lineage>
        <taxon>Bacteria</taxon>
        <taxon>Pseudomonadati</taxon>
        <taxon>Pseudomonadota</taxon>
        <taxon>Gammaproteobacteria</taxon>
        <taxon>Alteromonadales</taxon>
        <taxon>Pseudoalteromonadaceae</taxon>
        <taxon>Pseudoalteromonas</taxon>
    </lineage>
</organism>
<protein>
    <recommendedName>
        <fullName evidence="4">Polymerase</fullName>
    </recommendedName>
</protein>
<keyword evidence="1" id="KW-1133">Transmembrane helix</keyword>
<dbReference type="RefSeq" id="WP_192542889.1">
    <property type="nucleotide sequence ID" value="NZ_RRZA01000084.1"/>
</dbReference>
<evidence type="ECO:0000313" key="2">
    <source>
        <dbReference type="EMBL" id="MBE0459503.1"/>
    </source>
</evidence>
<feature type="transmembrane region" description="Helical" evidence="1">
    <location>
        <begin position="58"/>
        <end position="81"/>
    </location>
</feature>
<dbReference type="EMBL" id="RRZA01000084">
    <property type="protein sequence ID" value="MBE0459503.1"/>
    <property type="molecule type" value="Genomic_DNA"/>
</dbReference>
<keyword evidence="1" id="KW-0812">Transmembrane</keyword>
<feature type="transmembrane region" description="Helical" evidence="1">
    <location>
        <begin position="16"/>
        <end position="37"/>
    </location>
</feature>
<feature type="transmembrane region" description="Helical" evidence="1">
    <location>
        <begin position="112"/>
        <end position="133"/>
    </location>
</feature>
<reference evidence="2 3" key="1">
    <citation type="submission" date="2020-07" db="EMBL/GenBank/DDBJ databases">
        <title>Halophilic bacteria isolated from french cheeses.</title>
        <authorList>
            <person name="Kothe C.I."/>
            <person name="Farah-Kraiem B."/>
            <person name="Renault P."/>
            <person name="Dridi B."/>
        </authorList>
    </citation>
    <scope>NUCLEOTIDE SEQUENCE [LARGE SCALE GENOMIC DNA]</scope>
    <source>
        <strain evidence="2 3">FME14</strain>
    </source>
</reference>
<gene>
    <name evidence="2" type="ORF">EI167_19090</name>
</gene>
<keyword evidence="1" id="KW-0472">Membrane</keyword>
<proteinExistence type="predicted"/>
<name>A0ABR9FRP8_9GAMM</name>
<evidence type="ECO:0008006" key="4">
    <source>
        <dbReference type="Google" id="ProtNLM"/>
    </source>
</evidence>
<keyword evidence="3" id="KW-1185">Reference proteome</keyword>
<dbReference type="Proteomes" id="UP000707245">
    <property type="component" value="Unassembled WGS sequence"/>
</dbReference>
<evidence type="ECO:0000256" key="1">
    <source>
        <dbReference type="SAM" id="Phobius"/>
    </source>
</evidence>
<evidence type="ECO:0000313" key="3">
    <source>
        <dbReference type="Proteomes" id="UP000707245"/>
    </source>
</evidence>
<comment type="caution">
    <text evidence="2">The sequence shown here is derived from an EMBL/GenBank/DDBJ whole genome shotgun (WGS) entry which is preliminary data.</text>
</comment>
<accession>A0ABR9FRP8</accession>
<sequence>MGFGFYFVSYGVANSFIHFLKYLVTSVLITYLLYIVIAADEKTAEIITKYMNYAFQNVYNYLSTGQVSTSSTIALQNMYFYPPKDNLFFGDGMYSGVDGGYYMDTDAGYMRFLLNFGLVGSLFIYISFIMLLFVFNACTNFKGKRTLFFLVFVLFFVYHYKGDVVLYSVSMMKILFMICFYEFFKEQSIVLR</sequence>
<feature type="transmembrane region" description="Helical" evidence="1">
    <location>
        <begin position="145"/>
        <end position="160"/>
    </location>
</feature>